<dbReference type="Gene3D" id="3.75.10.10">
    <property type="entry name" value="L-arginine/glycine Amidinotransferase, Chain A"/>
    <property type="match status" value="1"/>
</dbReference>
<evidence type="ECO:0000313" key="2">
    <source>
        <dbReference type="EMBL" id="AMQ24254.1"/>
    </source>
</evidence>
<reference evidence="2" key="1">
    <citation type="submission" date="2015-10" db="EMBL/GenBank/DDBJ databases">
        <title>Arginine deiminase pathway enzymes: evolutionary history in metamonads and other eukaryotes.</title>
        <authorList>
            <person name="Novak L."/>
            <person name="Zubacova Z."/>
            <person name="Karnkowska A."/>
            <person name="Kolisko M."/>
            <person name="Hroudova M."/>
            <person name="Stairs C.W."/>
            <person name="Simpson A.G.B."/>
            <person name="Keeling P.J."/>
            <person name="Roger A.J."/>
            <person name="Cepicka I."/>
            <person name="Hampl V."/>
        </authorList>
    </citation>
    <scope>NUCLEOTIDE SEQUENCE</scope>
</reference>
<dbReference type="AlphaFoldDB" id="A0A142D9Y1"/>
<feature type="compositionally biased region" description="Polar residues" evidence="1">
    <location>
        <begin position="1"/>
        <end position="13"/>
    </location>
</feature>
<dbReference type="EMBL" id="KT883868">
    <property type="protein sequence ID" value="AMQ24254.1"/>
    <property type="molecule type" value="mRNA"/>
</dbReference>
<dbReference type="PANTHER" id="PTHR47271:SF2">
    <property type="entry name" value="ARGININE DEIMINASE"/>
    <property type="match status" value="1"/>
</dbReference>
<dbReference type="SUPFAM" id="SSF55909">
    <property type="entry name" value="Pentein"/>
    <property type="match status" value="1"/>
</dbReference>
<protein>
    <submittedName>
        <fullName evidence="2">Arginine deiminase</fullName>
        <ecNumber evidence="2">3.5.3.6</ecNumber>
    </submittedName>
</protein>
<dbReference type="GO" id="GO:0019546">
    <property type="term" value="P:L-arginine deiminase pathway"/>
    <property type="evidence" value="ECO:0007669"/>
    <property type="project" value="TreeGrafter"/>
</dbReference>
<dbReference type="EC" id="3.5.3.6" evidence="2"/>
<evidence type="ECO:0000256" key="1">
    <source>
        <dbReference type="SAM" id="MobiDB-lite"/>
    </source>
</evidence>
<dbReference type="Pfam" id="PF02274">
    <property type="entry name" value="ADI"/>
    <property type="match status" value="1"/>
</dbReference>
<dbReference type="PANTHER" id="PTHR47271">
    <property type="entry name" value="ARGININE DEIMINASE"/>
    <property type="match status" value="1"/>
</dbReference>
<feature type="non-terminal residue" evidence="2">
    <location>
        <position position="251"/>
    </location>
</feature>
<organism evidence="2">
    <name type="scientific">Pyrsonympha sp. LN-2016a</name>
    <dbReference type="NCBI Taxonomy" id="1812477"/>
    <lineage>
        <taxon>Eukaryota</taxon>
        <taxon>Metamonada</taxon>
        <taxon>Preaxostyla</taxon>
        <taxon>Oxymonadida</taxon>
        <taxon>Pyrsonymphidae</taxon>
        <taxon>Pyrsonympha</taxon>
    </lineage>
</organism>
<accession>A0A142D9Y1</accession>
<name>A0A142D9Y1_9EUKA</name>
<keyword evidence="2" id="KW-0378">Hydrolase</keyword>
<proteinExistence type="evidence at transcript level"/>
<feature type="region of interest" description="Disordered" evidence="1">
    <location>
        <begin position="1"/>
        <end position="20"/>
    </location>
</feature>
<dbReference type="GO" id="GO:0016990">
    <property type="term" value="F:arginine deiminase activity"/>
    <property type="evidence" value="ECO:0007669"/>
    <property type="project" value="UniProtKB-EC"/>
</dbReference>
<sequence>MGSNHMLNLSNQNSEEEKIPSLSDIKDYVKKYNKQKSENDPIRFVITHEPEFAQTLGSLHPELFLFSNSIDMNDARAQHKRLRNLIKDHASNYVFTVRDLLLSGCEDLRVRMDLERMACDSLTYSLVEPLKKNDLTGDERKMFSKKLKERNIQKMTNEQIVDVIMSRPTIIIQKDVESGLKSSSILLHPLTNLVFLRDQQITTARGVVLGSMMLVQRRMETELLRFIFGKLGIPVIADLSLNDDSDDSQSP</sequence>